<dbReference type="Proteomes" id="UP000239576">
    <property type="component" value="Unassembled WGS sequence"/>
</dbReference>
<sequence length="483" mass="50248">MGTASAAQPLTQPNPRSSVVAQASAAGGLCPAQLGSAIDRITKRSSLAGVRWGISLQSLGEPARTLYASNATTLLIPASNNKLLTTAAALKALGAQYRFRTAVHGDSAQPTLATLRLSGRGDPSLTTAQLTTLAQQLSQKGVQQVEQLIGDDTYFRGAATNPYWDADDTLQGYGAPVNSLMLNQNGIGLTLVPQRVGQPLRIQWDDPTDASSWRVSNQSVTVSASGGEYVDAVRVLNQRLIRVSGQLRVGSAAEPIAVSIPNPGNYLIDKFRTALVNANITIQRSTVVKATPAPPGQVELAAIESAPLAQLLVETNRESNNTYAETLLKTLGALQSPASQDATASGIAAVKATLTPLGVNPAGYSMVDGSGLASRDRASATALVQTLQAMAQSPDSQVFRNSLAIAGVSGTLKNRFRNTAAQGKLQGKTGTIGGVVALSGYLTPSNHPDVVLSLLTNYSGASTNTVRGAVDEIVLVLTRLRSC</sequence>
<proteinExistence type="inferred from homology"/>
<keyword evidence="4" id="KW-1185">Reference proteome</keyword>
<dbReference type="InterPro" id="IPR000667">
    <property type="entry name" value="Peptidase_S13"/>
</dbReference>
<gene>
    <name evidence="3" type="primary">dacB</name>
    <name evidence="3" type="ORF">C7B82_18825</name>
</gene>
<keyword evidence="3" id="KW-0121">Carboxypeptidase</keyword>
<dbReference type="PANTHER" id="PTHR30023:SF0">
    <property type="entry name" value="PENICILLIN-SENSITIVE CARBOXYPEPTIDASE A"/>
    <property type="match status" value="1"/>
</dbReference>
<dbReference type="Gene3D" id="3.40.710.10">
    <property type="entry name" value="DD-peptidase/beta-lactamase superfamily"/>
    <property type="match status" value="2"/>
</dbReference>
<dbReference type="OrthoDB" id="9802627at2"/>
<dbReference type="NCBIfam" id="TIGR00666">
    <property type="entry name" value="PBP4"/>
    <property type="match status" value="1"/>
</dbReference>
<dbReference type="SUPFAM" id="SSF56601">
    <property type="entry name" value="beta-lactamase/transpeptidase-like"/>
    <property type="match status" value="1"/>
</dbReference>
<dbReference type="Gene3D" id="3.50.80.20">
    <property type="entry name" value="D-Ala-D-Ala carboxypeptidase C, peptidase S13"/>
    <property type="match status" value="1"/>
</dbReference>
<dbReference type="InterPro" id="IPR012338">
    <property type="entry name" value="Beta-lactam/transpept-like"/>
</dbReference>
<evidence type="ECO:0000256" key="1">
    <source>
        <dbReference type="ARBA" id="ARBA00006096"/>
    </source>
</evidence>
<keyword evidence="3" id="KW-0645">Protease</keyword>
<dbReference type="AlphaFoldDB" id="A0A2T1E1W3"/>
<dbReference type="EMBL" id="PVWK01000100">
    <property type="protein sequence ID" value="PSB26753.1"/>
    <property type="molecule type" value="Genomic_DNA"/>
</dbReference>
<dbReference type="PANTHER" id="PTHR30023">
    <property type="entry name" value="D-ALANYL-D-ALANINE CARBOXYPEPTIDASE"/>
    <property type="match status" value="1"/>
</dbReference>
<reference evidence="4" key="1">
    <citation type="submission" date="2018-02" db="EMBL/GenBank/DDBJ databases">
        <authorList>
            <person name="Moore K."/>
            <person name="Momper L."/>
        </authorList>
    </citation>
    <scope>NUCLEOTIDE SEQUENCE [LARGE SCALE GENOMIC DNA]</scope>
    <source>
        <strain evidence="4">ULC18</strain>
    </source>
</reference>
<evidence type="ECO:0000313" key="3">
    <source>
        <dbReference type="EMBL" id="PSB26753.1"/>
    </source>
</evidence>
<reference evidence="3 4" key="2">
    <citation type="submission" date="2018-03" db="EMBL/GenBank/DDBJ databases">
        <title>The ancient ancestry and fast evolution of plastids.</title>
        <authorList>
            <person name="Moore K.R."/>
            <person name="Magnabosco C."/>
            <person name="Momper L."/>
            <person name="Gold D.A."/>
            <person name="Bosak T."/>
            <person name="Fournier G.P."/>
        </authorList>
    </citation>
    <scope>NUCLEOTIDE SEQUENCE [LARGE SCALE GENOMIC DNA]</scope>
    <source>
        <strain evidence="3 4">ULC18</strain>
    </source>
</reference>
<dbReference type="GO" id="GO:0006508">
    <property type="term" value="P:proteolysis"/>
    <property type="evidence" value="ECO:0007669"/>
    <property type="project" value="InterPro"/>
</dbReference>
<keyword evidence="2" id="KW-0378">Hydrolase</keyword>
<dbReference type="GO" id="GO:0004185">
    <property type="term" value="F:serine-type carboxypeptidase activity"/>
    <property type="evidence" value="ECO:0007669"/>
    <property type="project" value="InterPro"/>
</dbReference>
<evidence type="ECO:0000256" key="2">
    <source>
        <dbReference type="ARBA" id="ARBA00022801"/>
    </source>
</evidence>
<evidence type="ECO:0000313" key="4">
    <source>
        <dbReference type="Proteomes" id="UP000239576"/>
    </source>
</evidence>
<protein>
    <submittedName>
        <fullName evidence="3">D-alanyl-D-alanine carboxypeptidase/D-alanyl-D-alanine-endopeptidase</fullName>
    </submittedName>
</protein>
<accession>A0A2T1E1W3</accession>
<comment type="similarity">
    <text evidence="1">Belongs to the peptidase S13 family.</text>
</comment>
<dbReference type="GO" id="GO:0000270">
    <property type="term" value="P:peptidoglycan metabolic process"/>
    <property type="evidence" value="ECO:0007669"/>
    <property type="project" value="TreeGrafter"/>
</dbReference>
<dbReference type="PRINTS" id="PR00922">
    <property type="entry name" value="DADACBPTASE3"/>
</dbReference>
<name>A0A2T1E1W3_9CYAN</name>
<comment type="caution">
    <text evidence="3">The sequence shown here is derived from an EMBL/GenBank/DDBJ whole genome shotgun (WGS) entry which is preliminary data.</text>
</comment>
<dbReference type="Pfam" id="PF02113">
    <property type="entry name" value="Peptidase_S13"/>
    <property type="match status" value="1"/>
</dbReference>
<organism evidence="3 4">
    <name type="scientific">Stenomitos frigidus ULC18</name>
    <dbReference type="NCBI Taxonomy" id="2107698"/>
    <lineage>
        <taxon>Bacteria</taxon>
        <taxon>Bacillati</taxon>
        <taxon>Cyanobacteriota</taxon>
        <taxon>Cyanophyceae</taxon>
        <taxon>Leptolyngbyales</taxon>
        <taxon>Leptolyngbyaceae</taxon>
        <taxon>Stenomitos</taxon>
    </lineage>
</organism>